<dbReference type="Proteomes" id="UP001595190">
    <property type="component" value="Unassembled WGS sequence"/>
</dbReference>
<keyword evidence="1" id="KW-0472">Membrane</keyword>
<evidence type="ECO:0000256" key="1">
    <source>
        <dbReference type="SAM" id="Phobius"/>
    </source>
</evidence>
<reference evidence="2 3" key="1">
    <citation type="submission" date="2024-09" db="EMBL/GenBank/DDBJ databases">
        <title>Description of Labrys sedimenti sp. nov., isolated from a diclofenac-degrading enrichment culture, and genome-based reclassification of Labrys portucalensis as a later heterotypic synonym of Labrys neptuniae.</title>
        <authorList>
            <person name="Tancsics A."/>
            <person name="Csepanyi A."/>
        </authorList>
    </citation>
    <scope>NUCLEOTIDE SEQUENCE [LARGE SCALE GENOMIC DNA]</scope>
    <source>
        <strain evidence="2 3">LMG 23412</strain>
    </source>
</reference>
<dbReference type="RefSeq" id="WP_256390524.1">
    <property type="nucleotide sequence ID" value="NZ_JBHGPK010000011.1"/>
</dbReference>
<evidence type="ECO:0000313" key="2">
    <source>
        <dbReference type="EMBL" id="MFC2252521.1"/>
    </source>
</evidence>
<organism evidence="2 3">
    <name type="scientific">Labrys neptuniae</name>
    <dbReference type="NCBI Taxonomy" id="376174"/>
    <lineage>
        <taxon>Bacteria</taxon>
        <taxon>Pseudomonadati</taxon>
        <taxon>Pseudomonadota</taxon>
        <taxon>Alphaproteobacteria</taxon>
        <taxon>Hyphomicrobiales</taxon>
        <taxon>Xanthobacteraceae</taxon>
        <taxon>Labrys</taxon>
    </lineage>
</organism>
<name>A0ABV6ZK11_9HYPH</name>
<feature type="transmembrane region" description="Helical" evidence="1">
    <location>
        <begin position="12"/>
        <end position="36"/>
    </location>
</feature>
<sequence length="41" mass="4549">MSERLPARGARAWDYLCLLAAVLFVSFSLFLVFATIEGARS</sequence>
<keyword evidence="1" id="KW-1133">Transmembrane helix</keyword>
<accession>A0ABV6ZK11</accession>
<dbReference type="EMBL" id="JBHGPK010000011">
    <property type="protein sequence ID" value="MFC2252521.1"/>
    <property type="molecule type" value="Genomic_DNA"/>
</dbReference>
<comment type="caution">
    <text evidence="2">The sequence shown here is derived from an EMBL/GenBank/DDBJ whole genome shotgun (WGS) entry which is preliminary data.</text>
</comment>
<gene>
    <name evidence="2" type="ORF">ACETRX_22990</name>
</gene>
<keyword evidence="1" id="KW-0812">Transmembrane</keyword>
<proteinExistence type="predicted"/>
<evidence type="ECO:0000313" key="3">
    <source>
        <dbReference type="Proteomes" id="UP001595190"/>
    </source>
</evidence>
<protein>
    <submittedName>
        <fullName evidence="2">Uncharacterized protein</fullName>
    </submittedName>
</protein>